<keyword evidence="2" id="KW-1185">Reference proteome</keyword>
<name>A0AC61DET6_9FIRM</name>
<organism evidence="1 2">
    <name type="scientific">Sporanaerobium hydrogeniformans</name>
    <dbReference type="NCBI Taxonomy" id="3072179"/>
    <lineage>
        <taxon>Bacteria</taxon>
        <taxon>Bacillati</taxon>
        <taxon>Bacillota</taxon>
        <taxon>Clostridia</taxon>
        <taxon>Lachnospirales</taxon>
        <taxon>Lachnospiraceae</taxon>
        <taxon>Sporanaerobium</taxon>
    </lineage>
</organism>
<protein>
    <submittedName>
        <fullName evidence="1">AraC family transcriptional regulator</fullName>
    </submittedName>
</protein>
<reference evidence="1" key="1">
    <citation type="submission" date="2017-10" db="EMBL/GenBank/DDBJ databases">
        <title>Genome sequence of cellulolytic Lachnospiraceae bacterium XHS1971 isolated from hotspring sediment.</title>
        <authorList>
            <person name="Vasudevan G."/>
            <person name="Joshi A.J."/>
            <person name="Hivarkar S."/>
            <person name="Lanjekar V.B."/>
            <person name="Dhakephalkar P.K."/>
            <person name="Dagar S."/>
        </authorList>
    </citation>
    <scope>NUCLEOTIDE SEQUENCE</scope>
    <source>
        <strain evidence="1">XHS1971</strain>
    </source>
</reference>
<evidence type="ECO:0000313" key="1">
    <source>
        <dbReference type="EMBL" id="PHV71410.1"/>
    </source>
</evidence>
<dbReference type="Proteomes" id="UP000224460">
    <property type="component" value="Unassembled WGS sequence"/>
</dbReference>
<accession>A0AC61DET6</accession>
<gene>
    <name evidence="1" type="ORF">CS063_05010</name>
</gene>
<proteinExistence type="predicted"/>
<sequence>MDLRRHYCFFAIHCIINRERGEEMLMKENQSFFMDRIKREPFFKMSTAHVHPYYEIYYLLSGKRKMFINHTLYTVDKGDILIIDKGELHRTTFIGDGPHERIVINFTDCFLEPLFKNIGKEGSLSALTTAHLAIPIGRKKYVEELLDKITYEGELHDRFSEMLQRNHFYELLVFLMRCQAFQKKEDVVKDVVDVKMQEAAKYICEHYEDALTLEEIAERVHMSPTYFSKKFKKVTGFGFKEYIGQVRIKEASHLLLETKASITDIALACGFSDSNYFGDVFKKLKGISPYKYRQNKGAL</sequence>
<comment type="caution">
    <text evidence="1">The sequence shown here is derived from an EMBL/GenBank/DDBJ whole genome shotgun (WGS) entry which is preliminary data.</text>
</comment>
<evidence type="ECO:0000313" key="2">
    <source>
        <dbReference type="Proteomes" id="UP000224460"/>
    </source>
</evidence>
<dbReference type="EMBL" id="PEDL01000003">
    <property type="protein sequence ID" value="PHV71410.1"/>
    <property type="molecule type" value="Genomic_DNA"/>
</dbReference>